<dbReference type="InterPro" id="IPR004487">
    <property type="entry name" value="Clp_protease_ATP-bd_su_ClpX"/>
</dbReference>
<dbReference type="GO" id="GO:0008233">
    <property type="term" value="F:peptidase activity"/>
    <property type="evidence" value="ECO:0007669"/>
    <property type="project" value="UniProtKB-KW"/>
</dbReference>
<dbReference type="InterPro" id="IPR038366">
    <property type="entry name" value="Znf_CppX_C4_sf"/>
</dbReference>
<dbReference type="InterPro" id="IPR046425">
    <property type="entry name" value="ClpX_bact"/>
</dbReference>
<evidence type="ECO:0000256" key="4">
    <source>
        <dbReference type="ARBA" id="ARBA00022840"/>
    </source>
</evidence>
<keyword evidence="4 6" id="KW-0067">ATP-binding</keyword>
<evidence type="ECO:0000259" key="8">
    <source>
        <dbReference type="PROSITE" id="PS51902"/>
    </source>
</evidence>
<evidence type="ECO:0000256" key="5">
    <source>
        <dbReference type="ARBA" id="ARBA00023186"/>
    </source>
</evidence>
<dbReference type="InterPro" id="IPR050052">
    <property type="entry name" value="ATP-dep_Clp_protease_ClpX"/>
</dbReference>
<feature type="binding site" evidence="6 7">
    <location>
        <position position="41"/>
    </location>
    <ligand>
        <name>Zn(2+)</name>
        <dbReference type="ChEBI" id="CHEBI:29105"/>
    </ligand>
</feature>
<dbReference type="InterPro" id="IPR059188">
    <property type="entry name" value="Znf_CLPX-like"/>
</dbReference>
<dbReference type="InterPro" id="IPR010603">
    <property type="entry name" value="Znf_CppX_C4"/>
</dbReference>
<dbReference type="Pfam" id="PF06689">
    <property type="entry name" value="zf-C4_ClpX"/>
    <property type="match status" value="1"/>
</dbReference>
<dbReference type="NCBIfam" id="TIGR00382">
    <property type="entry name" value="clpX"/>
    <property type="match status" value="1"/>
</dbReference>
<evidence type="ECO:0000256" key="7">
    <source>
        <dbReference type="PROSITE-ProRule" id="PRU01250"/>
    </source>
</evidence>
<dbReference type="SUPFAM" id="SSF52540">
    <property type="entry name" value="P-loop containing nucleoside triphosphate hydrolases"/>
    <property type="match status" value="1"/>
</dbReference>
<evidence type="ECO:0000313" key="10">
    <source>
        <dbReference type="Proteomes" id="UP000002154"/>
    </source>
</evidence>
<dbReference type="InterPro" id="IPR027417">
    <property type="entry name" value="P-loop_NTPase"/>
</dbReference>
<keyword evidence="1 6" id="KW-0479">Metal-binding</keyword>
<dbReference type="GO" id="GO:0051603">
    <property type="term" value="P:proteolysis involved in protein catabolic process"/>
    <property type="evidence" value="ECO:0007669"/>
    <property type="project" value="TreeGrafter"/>
</dbReference>
<dbReference type="Gene3D" id="6.20.220.10">
    <property type="entry name" value="ClpX chaperone, C4-type zinc finger domain"/>
    <property type="match status" value="1"/>
</dbReference>
<feature type="binding site" evidence="6 7">
    <location>
        <position position="38"/>
    </location>
    <ligand>
        <name>Zn(2+)</name>
        <dbReference type="ChEBI" id="CHEBI:29105"/>
    </ligand>
</feature>
<proteinExistence type="inferred from homology"/>
<dbReference type="InterPro" id="IPR003959">
    <property type="entry name" value="ATPase_AAA_core"/>
</dbReference>
<dbReference type="SUPFAM" id="SSF57716">
    <property type="entry name" value="Glucocorticoid receptor-like (DNA-binding domain)"/>
    <property type="match status" value="1"/>
</dbReference>
<dbReference type="InterPro" id="IPR003593">
    <property type="entry name" value="AAA+_ATPase"/>
</dbReference>
<feature type="binding site" evidence="6">
    <location>
        <begin position="142"/>
        <end position="149"/>
    </location>
    <ligand>
        <name>ATP</name>
        <dbReference type="ChEBI" id="CHEBI:30616"/>
    </ligand>
</feature>
<dbReference type="KEGG" id="bwe:BcerKBAB4_4317"/>
<keyword evidence="9" id="KW-0378">Hydrolase</keyword>
<dbReference type="AlphaFoldDB" id="A9VIU6"/>
<accession>A9VIU6</accession>
<protein>
    <recommendedName>
        <fullName evidence="6">ATP-dependent Clp protease ATP-binding subunit ClpX</fullName>
    </recommendedName>
</protein>
<dbReference type="SMART" id="SM00994">
    <property type="entry name" value="zf-C4_ClpX"/>
    <property type="match status" value="1"/>
</dbReference>
<dbReference type="PROSITE" id="PS51902">
    <property type="entry name" value="CLPX_ZB"/>
    <property type="match status" value="1"/>
</dbReference>
<dbReference type="NCBIfam" id="NF003745">
    <property type="entry name" value="PRK05342.1"/>
    <property type="match status" value="1"/>
</dbReference>
<dbReference type="EMBL" id="CP000903">
    <property type="protein sequence ID" value="ABY45476.1"/>
    <property type="molecule type" value="Genomic_DNA"/>
</dbReference>
<keyword evidence="2 6" id="KW-0547">Nucleotide-binding</keyword>
<dbReference type="HOGENOM" id="CLU_014218_8_2_9"/>
<dbReference type="Pfam" id="PF10431">
    <property type="entry name" value="ClpB_D2-small"/>
    <property type="match status" value="1"/>
</dbReference>
<dbReference type="eggNOG" id="COG1219">
    <property type="taxonomic scope" value="Bacteria"/>
</dbReference>
<evidence type="ECO:0000256" key="3">
    <source>
        <dbReference type="ARBA" id="ARBA00022833"/>
    </source>
</evidence>
<sequence length="444" mass="49122">MYLHTIHLSCTYEGKRLALCKGCENMFKFNDEKGQLKCSFCGKTQTQVRKLVAGPGVYICDECIELCTEIVQEELAKDEEVEFKDVPKPVEIREILDEYVIGQDNAKKALAVAVYNHYKRINSNSKIDDVELAKSNISLIGPTGSGKTLLAQTLARILNVPFAIADATSLTEAGYVGEDVENILLKLIQAADYDVEKAEKGIIYIDEIDKVARKSENPSITRDVSGEGVQQALLKILEGTVASVPPQGGRKHPHQEFIQIDTTNILFICGGAFDGIEPIIKRRLGEKVIGFGAEKKNADVNEKHVLSHVLPEDLLRFGLIPEFIGRLPVIANLEPLDEDALVDILTKPKNALVKQFQKLLELDDVELEFEEGALVEIAKKAIERKTGARGLRSIIEGLMLDVMFELPSRKDIEKCILTKETVADNEPPKLVLQDGTVLDTKTSA</sequence>
<dbReference type="Pfam" id="PF07724">
    <property type="entry name" value="AAA_2"/>
    <property type="match status" value="1"/>
</dbReference>
<dbReference type="FunFam" id="1.10.8.60:FF:000002">
    <property type="entry name" value="ATP-dependent Clp protease ATP-binding subunit ClpX"/>
    <property type="match status" value="1"/>
</dbReference>
<organism evidence="9 10">
    <name type="scientific">Bacillus mycoides (strain KBAB4)</name>
    <name type="common">Bacillus weihenstephanensis</name>
    <dbReference type="NCBI Taxonomy" id="315730"/>
    <lineage>
        <taxon>Bacteria</taxon>
        <taxon>Bacillati</taxon>
        <taxon>Bacillota</taxon>
        <taxon>Bacilli</taxon>
        <taxon>Bacillales</taxon>
        <taxon>Bacillaceae</taxon>
        <taxon>Bacillus</taxon>
        <taxon>Bacillus cereus group</taxon>
    </lineage>
</organism>
<dbReference type="GO" id="GO:0016887">
    <property type="term" value="F:ATP hydrolysis activity"/>
    <property type="evidence" value="ECO:0007669"/>
    <property type="project" value="InterPro"/>
</dbReference>
<comment type="subunit">
    <text evidence="6">Component of the ClpX-ClpP complex. Forms a hexameric ring that, in the presence of ATP, binds to fourteen ClpP subunits assembled into a disk-like structure with a central cavity, resembling the structure of eukaryotic proteasomes.</text>
</comment>
<dbReference type="GO" id="GO:0051082">
    <property type="term" value="F:unfolded protein binding"/>
    <property type="evidence" value="ECO:0007669"/>
    <property type="project" value="UniProtKB-UniRule"/>
</dbReference>
<comment type="function">
    <text evidence="6">ATP-dependent specificity component of the Clp protease. It directs the protease to specific substrates. Can perform chaperone functions in the absence of ClpP.</text>
</comment>
<reference evidence="9 10" key="1">
    <citation type="journal article" date="2008" name="Chem. Biol. Interact.">
        <title>Extending the Bacillus cereus group genomics to putative food-borne pathogens of different toxicity.</title>
        <authorList>
            <person name="Lapidus A."/>
            <person name="Goltsman E."/>
            <person name="Auger S."/>
            <person name="Galleron N."/>
            <person name="Segurens B."/>
            <person name="Dossat C."/>
            <person name="Land M.L."/>
            <person name="Broussolle V."/>
            <person name="Brillard J."/>
            <person name="Guinebretiere M.H."/>
            <person name="Sanchis V."/>
            <person name="Nguen-The C."/>
            <person name="Lereclus D."/>
            <person name="Richardson P."/>
            <person name="Wincker P."/>
            <person name="Weissenbach J."/>
            <person name="Ehrlich S.D."/>
            <person name="Sorokin A."/>
        </authorList>
    </citation>
    <scope>NUCLEOTIDE SEQUENCE [LARGE SCALE GENOMIC DNA]</scope>
    <source>
        <strain evidence="9 10">KBAB4</strain>
    </source>
</reference>
<keyword evidence="9" id="KW-0645">Protease</keyword>
<dbReference type="InterPro" id="IPR019489">
    <property type="entry name" value="Clp_ATPase_C"/>
</dbReference>
<comment type="similarity">
    <text evidence="6 7">Belongs to the ClpX chaperone family.</text>
</comment>
<feature type="binding site" evidence="6 7">
    <location>
        <position position="63"/>
    </location>
    <ligand>
        <name>Zn(2+)</name>
        <dbReference type="ChEBI" id="CHEBI:29105"/>
    </ligand>
</feature>
<keyword evidence="5 6" id="KW-0143">Chaperone</keyword>
<dbReference type="Gene3D" id="1.10.8.60">
    <property type="match status" value="1"/>
</dbReference>
<evidence type="ECO:0000256" key="6">
    <source>
        <dbReference type="HAMAP-Rule" id="MF_00175"/>
    </source>
</evidence>
<dbReference type="Gene3D" id="3.40.50.300">
    <property type="entry name" value="P-loop containing nucleotide triphosphate hydrolases"/>
    <property type="match status" value="1"/>
</dbReference>
<dbReference type="PANTHER" id="PTHR48102">
    <property type="entry name" value="ATP-DEPENDENT CLP PROTEASE ATP-BINDING SUBUNIT CLPX-LIKE, MITOCHONDRIAL-RELATED"/>
    <property type="match status" value="1"/>
</dbReference>
<dbReference type="GO" id="GO:0005524">
    <property type="term" value="F:ATP binding"/>
    <property type="evidence" value="ECO:0007669"/>
    <property type="project" value="UniProtKB-UniRule"/>
</dbReference>
<dbReference type="SMART" id="SM00382">
    <property type="entry name" value="AAA"/>
    <property type="match status" value="1"/>
</dbReference>
<dbReference type="HAMAP" id="MF_00175">
    <property type="entry name" value="ClpX"/>
    <property type="match status" value="1"/>
</dbReference>
<evidence type="ECO:0000313" key="9">
    <source>
        <dbReference type="EMBL" id="ABY45476.1"/>
    </source>
</evidence>
<dbReference type="GO" id="GO:0051301">
    <property type="term" value="P:cell division"/>
    <property type="evidence" value="ECO:0007669"/>
    <property type="project" value="TreeGrafter"/>
</dbReference>
<dbReference type="SMART" id="SM01086">
    <property type="entry name" value="ClpB_D2-small"/>
    <property type="match status" value="1"/>
</dbReference>
<dbReference type="FunFam" id="3.40.50.300:FF:000005">
    <property type="entry name" value="ATP-dependent Clp protease ATP-binding subunit ClpX"/>
    <property type="match status" value="1"/>
</dbReference>
<feature type="binding site" evidence="6 7">
    <location>
        <position position="60"/>
    </location>
    <ligand>
        <name>Zn(2+)</name>
        <dbReference type="ChEBI" id="CHEBI:29105"/>
    </ligand>
</feature>
<dbReference type="CDD" id="cd19497">
    <property type="entry name" value="RecA-like_ClpX"/>
    <property type="match status" value="1"/>
</dbReference>
<keyword evidence="3 6" id="KW-0862">Zinc</keyword>
<gene>
    <name evidence="6" type="primary">clpX</name>
    <name evidence="9" type="ordered locus">BcerKBAB4_4317</name>
</gene>
<dbReference type="GO" id="GO:0008270">
    <property type="term" value="F:zinc ion binding"/>
    <property type="evidence" value="ECO:0007669"/>
    <property type="project" value="UniProtKB-UniRule"/>
</dbReference>
<dbReference type="Proteomes" id="UP000002154">
    <property type="component" value="Chromosome"/>
</dbReference>
<dbReference type="GO" id="GO:0140662">
    <property type="term" value="F:ATP-dependent protein folding chaperone"/>
    <property type="evidence" value="ECO:0007669"/>
    <property type="project" value="InterPro"/>
</dbReference>
<dbReference type="GO" id="GO:0009376">
    <property type="term" value="C:HslUV protease complex"/>
    <property type="evidence" value="ECO:0007669"/>
    <property type="project" value="TreeGrafter"/>
</dbReference>
<dbReference type="PANTHER" id="PTHR48102:SF7">
    <property type="entry name" value="ATP-DEPENDENT CLP PROTEASE ATP-BINDING SUBUNIT CLPX-LIKE, MITOCHONDRIAL"/>
    <property type="match status" value="1"/>
</dbReference>
<evidence type="ECO:0000256" key="2">
    <source>
        <dbReference type="ARBA" id="ARBA00022741"/>
    </source>
</evidence>
<feature type="domain" description="ClpX-type ZB" evidence="8">
    <location>
        <begin position="26"/>
        <end position="79"/>
    </location>
</feature>
<evidence type="ECO:0000256" key="1">
    <source>
        <dbReference type="ARBA" id="ARBA00022723"/>
    </source>
</evidence>
<dbReference type="GO" id="GO:0046983">
    <property type="term" value="F:protein dimerization activity"/>
    <property type="evidence" value="ECO:0007669"/>
    <property type="project" value="UniProtKB-UniRule"/>
</dbReference>
<name>A9VIU6_BACMK</name>